<dbReference type="EMBL" id="BOOP01000008">
    <property type="protein sequence ID" value="GII37013.1"/>
    <property type="molecule type" value="Genomic_DNA"/>
</dbReference>
<dbReference type="AlphaFoldDB" id="A0A8J3U1T3"/>
<evidence type="ECO:0000256" key="1">
    <source>
        <dbReference type="SAM" id="Phobius"/>
    </source>
</evidence>
<sequence>MSLRGIIVLPMNQEISWWTQLASAVILAVLGAALTLAIQRFGARKESMHKDLEAWRELQVESLIKAQEAVNALWHMACSVDVKSQAREDAAKVLAGYGDVLMFSARLDDQGLIGATRKWAEDVLAHYNYAVSKSSPSMKVMFPNLRLTEDYGTLVTRMGFALRDVRQLRNLPQRSSE</sequence>
<protein>
    <submittedName>
        <fullName evidence="2">Uncharacterized protein</fullName>
    </submittedName>
</protein>
<keyword evidence="1" id="KW-0472">Membrane</keyword>
<reference evidence="2 3" key="1">
    <citation type="submission" date="2021-01" db="EMBL/GenBank/DDBJ databases">
        <title>Whole genome shotgun sequence of Planotetraspora phitsanulokensis NBRC 104273.</title>
        <authorList>
            <person name="Komaki H."/>
            <person name="Tamura T."/>
        </authorList>
    </citation>
    <scope>NUCLEOTIDE SEQUENCE [LARGE SCALE GENOMIC DNA]</scope>
    <source>
        <strain evidence="2 3">NBRC 104273</strain>
    </source>
</reference>
<organism evidence="2 3">
    <name type="scientific">Planotetraspora phitsanulokensis</name>
    <dbReference type="NCBI Taxonomy" id="575192"/>
    <lineage>
        <taxon>Bacteria</taxon>
        <taxon>Bacillati</taxon>
        <taxon>Actinomycetota</taxon>
        <taxon>Actinomycetes</taxon>
        <taxon>Streptosporangiales</taxon>
        <taxon>Streptosporangiaceae</taxon>
        <taxon>Planotetraspora</taxon>
    </lineage>
</organism>
<accession>A0A8J3U1T3</accession>
<name>A0A8J3U1T3_9ACTN</name>
<evidence type="ECO:0000313" key="3">
    <source>
        <dbReference type="Proteomes" id="UP000622547"/>
    </source>
</evidence>
<keyword evidence="1" id="KW-1133">Transmembrane helix</keyword>
<keyword evidence="1" id="KW-0812">Transmembrane</keyword>
<feature type="transmembrane region" description="Helical" evidence="1">
    <location>
        <begin position="17"/>
        <end position="38"/>
    </location>
</feature>
<comment type="caution">
    <text evidence="2">The sequence shown here is derived from an EMBL/GenBank/DDBJ whole genome shotgun (WGS) entry which is preliminary data.</text>
</comment>
<evidence type="ECO:0000313" key="2">
    <source>
        <dbReference type="EMBL" id="GII37013.1"/>
    </source>
</evidence>
<dbReference type="Proteomes" id="UP000622547">
    <property type="component" value="Unassembled WGS sequence"/>
</dbReference>
<proteinExistence type="predicted"/>
<keyword evidence="3" id="KW-1185">Reference proteome</keyword>
<gene>
    <name evidence="2" type="ORF">Pph01_20160</name>
</gene>